<dbReference type="Gene3D" id="3.60.70.12">
    <property type="entry name" value="L-amino peptidase D-ALA esterase/amidase"/>
    <property type="match status" value="1"/>
</dbReference>
<dbReference type="InterPro" id="IPR005321">
    <property type="entry name" value="Peptidase_S58_DmpA"/>
</dbReference>
<dbReference type="PANTHER" id="PTHR36512:SF3">
    <property type="entry name" value="BLR5678 PROTEIN"/>
    <property type="match status" value="1"/>
</dbReference>
<dbReference type="CDD" id="cd02252">
    <property type="entry name" value="nylC_like"/>
    <property type="match status" value="1"/>
</dbReference>
<keyword evidence="2" id="KW-0378">Hydrolase</keyword>
<gene>
    <name evidence="2" type="ORF">MEG1DRAFT_04195</name>
</gene>
<evidence type="ECO:0000256" key="1">
    <source>
        <dbReference type="ARBA" id="ARBA00007068"/>
    </source>
</evidence>
<dbReference type="InterPro" id="IPR016117">
    <property type="entry name" value="ArgJ-like_dom_sf"/>
</dbReference>
<comment type="similarity">
    <text evidence="1">Belongs to the peptidase S58 family.</text>
</comment>
<dbReference type="PATRIC" id="fig|1393735.3.peg.4299"/>
<name>A0A081RR93_PHOTE</name>
<keyword evidence="2" id="KW-0031">Aminopeptidase</keyword>
<evidence type="ECO:0000313" key="3">
    <source>
        <dbReference type="Proteomes" id="UP000028002"/>
    </source>
</evidence>
<sequence length="326" mass="33359">MCKKTNGTILDIPGIRVGHAEDKLKQTGCSVIIFDNGAVCGVDVRGAAPGTKETELLDPVNTVQKVNAVVLSGGSAFGLDSASGVMRYLEERKKGFDAGVAIVPIVPAAVIFDLNFGDPAVRPDAEMGYIAAQNASANSFPSGNIGAGVGATIGKMGGFDKAMKGGLGTASVKLPGGLIVGAMVVVNAVGEIRDPKNGKTIAGACDENGHIIDLISYVIENKDNNFTQGTNTTIGIICCNANMNKSQMKKVSQMAHDGLARTIYPVHTMSDGDTIFAATTGGVDSSVNIVGIVAAEVMATAVLDAVTSAKSGFGVKGYADSFCRPI</sequence>
<protein>
    <submittedName>
        <fullName evidence="2">L-aminopeptidase/D-esterase</fullName>
    </submittedName>
</protein>
<dbReference type="Proteomes" id="UP000028002">
    <property type="component" value="Unassembled WGS sequence"/>
</dbReference>
<proteinExistence type="inferred from homology"/>
<evidence type="ECO:0000313" key="2">
    <source>
        <dbReference type="EMBL" id="KER01196.1"/>
    </source>
</evidence>
<dbReference type="Pfam" id="PF03576">
    <property type="entry name" value="Peptidase_S58"/>
    <property type="match status" value="1"/>
</dbReference>
<dbReference type="AlphaFoldDB" id="A0A081RR93"/>
<dbReference type="SUPFAM" id="SSF56266">
    <property type="entry name" value="DmpA/ArgJ-like"/>
    <property type="match status" value="1"/>
</dbReference>
<dbReference type="PANTHER" id="PTHR36512">
    <property type="entry name" value="D-AMINOPEPTIDASE"/>
    <property type="match status" value="1"/>
</dbReference>
<dbReference type="EMBL" id="JGVH01000099">
    <property type="protein sequence ID" value="KER01196.1"/>
    <property type="molecule type" value="Genomic_DNA"/>
</dbReference>
<dbReference type="RefSeq" id="WP_036841377.1">
    <property type="nucleotide sequence ID" value="NZ_CAWLUD010000099.1"/>
</dbReference>
<keyword evidence="2" id="KW-0645">Protease</keyword>
<reference evidence="2 3" key="1">
    <citation type="submission" date="2014-03" db="EMBL/GenBank/DDBJ databases">
        <title>Draft Genome of Photorhabdus temperata Meg1.</title>
        <authorList>
            <person name="Hurst S.G.IV."/>
            <person name="Morris K."/>
            <person name="Thomas K."/>
            <person name="Tisa L.S."/>
        </authorList>
    </citation>
    <scope>NUCLEOTIDE SEQUENCE [LARGE SCALE GENOMIC DNA]</scope>
    <source>
        <strain evidence="2 3">Meg1</strain>
    </source>
</reference>
<dbReference type="GO" id="GO:0004177">
    <property type="term" value="F:aminopeptidase activity"/>
    <property type="evidence" value="ECO:0007669"/>
    <property type="project" value="UniProtKB-KW"/>
</dbReference>
<organism evidence="2 3">
    <name type="scientific">Photorhabdus temperata subsp. temperata Meg1</name>
    <dbReference type="NCBI Taxonomy" id="1393735"/>
    <lineage>
        <taxon>Bacteria</taxon>
        <taxon>Pseudomonadati</taxon>
        <taxon>Pseudomonadota</taxon>
        <taxon>Gammaproteobacteria</taxon>
        <taxon>Enterobacterales</taxon>
        <taxon>Morganellaceae</taxon>
        <taxon>Photorhabdus</taxon>
    </lineage>
</organism>
<accession>A0A081RR93</accession>
<comment type="caution">
    <text evidence="2">The sequence shown here is derived from an EMBL/GenBank/DDBJ whole genome shotgun (WGS) entry which is preliminary data.</text>
</comment>